<sequence>MQCPLMYVFAHPDLYFLYSRAVGKTCLLISYTTNAFPGEYIPTVFDNYSANVMVDGKPVNLGLWDTAGQEDYDRLRPLSYPQTVTIS</sequence>
<keyword evidence="2" id="KW-0342">GTP-binding</keyword>
<dbReference type="Pfam" id="PF00071">
    <property type="entry name" value="Ras"/>
    <property type="match status" value="1"/>
</dbReference>
<dbReference type="EMBL" id="WNTK01088357">
    <property type="protein sequence ID" value="KAG9460288.1"/>
    <property type="molecule type" value="Genomic_DNA"/>
</dbReference>
<dbReference type="SMART" id="SM00174">
    <property type="entry name" value="RHO"/>
    <property type="match status" value="1"/>
</dbReference>
<organism evidence="3 4">
    <name type="scientific">Eleutherodactylus coqui</name>
    <name type="common">Puerto Rican coqui</name>
    <dbReference type="NCBI Taxonomy" id="57060"/>
    <lineage>
        <taxon>Eukaryota</taxon>
        <taxon>Metazoa</taxon>
        <taxon>Chordata</taxon>
        <taxon>Craniata</taxon>
        <taxon>Vertebrata</taxon>
        <taxon>Euteleostomi</taxon>
        <taxon>Amphibia</taxon>
        <taxon>Batrachia</taxon>
        <taxon>Anura</taxon>
        <taxon>Neobatrachia</taxon>
        <taxon>Hyloidea</taxon>
        <taxon>Eleutherodactylidae</taxon>
        <taxon>Eleutherodactylinae</taxon>
        <taxon>Eleutherodactylus</taxon>
        <taxon>Eleutherodactylus</taxon>
    </lineage>
</organism>
<dbReference type="Gene3D" id="3.40.50.300">
    <property type="entry name" value="P-loop containing nucleotide triphosphate hydrolases"/>
    <property type="match status" value="1"/>
</dbReference>
<proteinExistence type="predicted"/>
<gene>
    <name evidence="3" type="ORF">GDO78_022822</name>
</gene>
<dbReference type="PROSITE" id="PS51420">
    <property type="entry name" value="RHO"/>
    <property type="match status" value="1"/>
</dbReference>
<accession>A0A8J6BHW8</accession>
<dbReference type="PANTHER" id="PTHR24072">
    <property type="entry name" value="RHO FAMILY GTPASE"/>
    <property type="match status" value="1"/>
</dbReference>
<name>A0A8J6BHW8_ELECQ</name>
<dbReference type="InterPro" id="IPR005225">
    <property type="entry name" value="Small_GTP-bd"/>
</dbReference>
<comment type="caution">
    <text evidence="3">The sequence shown here is derived from an EMBL/GenBank/DDBJ whole genome shotgun (WGS) entry which is preliminary data.</text>
</comment>
<evidence type="ECO:0000256" key="1">
    <source>
        <dbReference type="ARBA" id="ARBA00022741"/>
    </source>
</evidence>
<dbReference type="Proteomes" id="UP000770717">
    <property type="component" value="Unassembled WGS sequence"/>
</dbReference>
<dbReference type="PRINTS" id="PR00449">
    <property type="entry name" value="RASTRNSFRMNG"/>
</dbReference>
<dbReference type="InterPro" id="IPR001806">
    <property type="entry name" value="Small_GTPase"/>
</dbReference>
<dbReference type="AlphaFoldDB" id="A0A8J6BHW8"/>
<evidence type="ECO:0000256" key="2">
    <source>
        <dbReference type="ARBA" id="ARBA00023134"/>
    </source>
</evidence>
<dbReference type="SUPFAM" id="SSF52540">
    <property type="entry name" value="P-loop containing nucleoside triphosphate hydrolases"/>
    <property type="match status" value="1"/>
</dbReference>
<dbReference type="InterPro" id="IPR003578">
    <property type="entry name" value="Small_GTPase_Rho"/>
</dbReference>
<protein>
    <recommendedName>
        <fullName evidence="5">Ras-related C3 botulinum toxin substrate 1</fullName>
    </recommendedName>
</protein>
<evidence type="ECO:0000313" key="4">
    <source>
        <dbReference type="Proteomes" id="UP000770717"/>
    </source>
</evidence>
<dbReference type="NCBIfam" id="TIGR00231">
    <property type="entry name" value="small_GTP"/>
    <property type="match status" value="1"/>
</dbReference>
<dbReference type="InterPro" id="IPR027417">
    <property type="entry name" value="P-loop_NTPase"/>
</dbReference>
<evidence type="ECO:0008006" key="5">
    <source>
        <dbReference type="Google" id="ProtNLM"/>
    </source>
</evidence>
<dbReference type="OrthoDB" id="9834839at2759"/>
<keyword evidence="4" id="KW-1185">Reference proteome</keyword>
<evidence type="ECO:0000313" key="3">
    <source>
        <dbReference type="EMBL" id="KAG9460288.1"/>
    </source>
</evidence>
<dbReference type="GO" id="GO:0003924">
    <property type="term" value="F:GTPase activity"/>
    <property type="evidence" value="ECO:0007669"/>
    <property type="project" value="InterPro"/>
</dbReference>
<dbReference type="GO" id="GO:0007264">
    <property type="term" value="P:small GTPase-mediated signal transduction"/>
    <property type="evidence" value="ECO:0007669"/>
    <property type="project" value="InterPro"/>
</dbReference>
<reference evidence="3" key="1">
    <citation type="thesis" date="2020" institute="ProQuest LLC" country="789 East Eisenhower Parkway, Ann Arbor, MI, USA">
        <title>Comparative Genomics and Chromosome Evolution.</title>
        <authorList>
            <person name="Mudd A.B."/>
        </authorList>
    </citation>
    <scope>NUCLEOTIDE SEQUENCE</scope>
    <source>
        <strain evidence="3">HN-11 Male</strain>
        <tissue evidence="3">Kidney and liver</tissue>
    </source>
</reference>
<keyword evidence="1" id="KW-0547">Nucleotide-binding</keyword>
<dbReference type="GO" id="GO:0005525">
    <property type="term" value="F:GTP binding"/>
    <property type="evidence" value="ECO:0007669"/>
    <property type="project" value="UniProtKB-KW"/>
</dbReference>